<proteinExistence type="predicted"/>
<evidence type="ECO:0000256" key="2">
    <source>
        <dbReference type="ARBA" id="ARBA00022759"/>
    </source>
</evidence>
<keyword evidence="1" id="KW-0540">Nuclease</keyword>
<accession>K0NQN4</accession>
<evidence type="ECO:0000256" key="4">
    <source>
        <dbReference type="ARBA" id="ARBA00023118"/>
    </source>
</evidence>
<protein>
    <recommendedName>
        <fullName evidence="5">CRISPR-associated protein Cas6 C-terminal domain-containing protein</fullName>
    </recommendedName>
</protein>
<evidence type="ECO:0000256" key="3">
    <source>
        <dbReference type="ARBA" id="ARBA00022801"/>
    </source>
</evidence>
<dbReference type="GO" id="GO:0051607">
    <property type="term" value="P:defense response to virus"/>
    <property type="evidence" value="ECO:0007669"/>
    <property type="project" value="UniProtKB-KW"/>
</dbReference>
<reference evidence="6 7" key="1">
    <citation type="submission" date="2012-08" db="EMBL/GenBank/DDBJ databases">
        <title>Draft Genome Sequences of Lactobacillus equicursoris CIP 110162T, isolated from thoroughbred racehorse feces and Lactobacillus sp. CRBIP 24.137 isolated from urine of human.</title>
        <authorList>
            <person name="Cousin S."/>
            <person name="Loux V."/>
            <person name="Ma L."/>
            <person name="Creno S."/>
            <person name="Clermont D."/>
            <person name="Bizet C."/>
            <person name="Bouchier C."/>
        </authorList>
    </citation>
    <scope>NUCLEOTIDE SEQUENCE [LARGE SCALE GENOMIC DNA]</scope>
    <source>
        <strain evidence="6 7">66c</strain>
    </source>
</reference>
<name>K0NQN4_9LACO</name>
<evidence type="ECO:0000313" key="7">
    <source>
        <dbReference type="Proteomes" id="UP000009325"/>
    </source>
</evidence>
<dbReference type="NCBIfam" id="TIGR01877">
    <property type="entry name" value="cas_cas6"/>
    <property type="match status" value="1"/>
</dbReference>
<sequence length="256" mass="29698">MKNWETILKKIILTCKKRDRVNSNDAVYFHGWLMSQISPEFADELHQTGTNPLSVSLTVQDEKPVFIVNLLNQWAIEEIEPLLLNSDFVELDLTSSKQKTFEIIDKRTEDLEEKDLATIFYKQDAARLQELQVVTPLAFKSQGEYYNLPDVRFFFQSIMQKYNSIFEQTQHIDIDMLDEICSKVRLVNYSVHSRRYYIHKAYINGFCGRLVFYCKGTQTLANYVAMLLRFAEYSGVGVKTSLGMGAIKLKEEGNND</sequence>
<dbReference type="Proteomes" id="UP000009325">
    <property type="component" value="Unassembled WGS sequence"/>
</dbReference>
<comment type="caution">
    <text evidence="6">The sequence shown here is derived from an EMBL/GenBank/DDBJ whole genome shotgun (WGS) entry which is preliminary data.</text>
</comment>
<keyword evidence="3" id="KW-0378">Hydrolase</keyword>
<dbReference type="CDD" id="cd21141">
    <property type="entry name" value="Cas6_III-like"/>
    <property type="match status" value="1"/>
</dbReference>
<gene>
    <name evidence="6" type="ORF">BN146_08600</name>
</gene>
<organism evidence="6 7">
    <name type="scientific">Lactobacillus equicursoris 66c</name>
    <dbReference type="NCBI Taxonomy" id="872326"/>
    <lineage>
        <taxon>Bacteria</taxon>
        <taxon>Bacillati</taxon>
        <taxon>Bacillota</taxon>
        <taxon>Bacilli</taxon>
        <taxon>Lactobacillales</taxon>
        <taxon>Lactobacillaceae</taxon>
        <taxon>Lactobacillus</taxon>
    </lineage>
</organism>
<dbReference type="InterPro" id="IPR019267">
    <property type="entry name" value="CRISPR-assoc_Cas6_C"/>
</dbReference>
<dbReference type="Gene3D" id="3.30.70.1900">
    <property type="match status" value="1"/>
</dbReference>
<keyword evidence="2" id="KW-0255">Endonuclease</keyword>
<dbReference type="AlphaFoldDB" id="K0NQN4"/>
<evidence type="ECO:0000259" key="5">
    <source>
        <dbReference type="Pfam" id="PF10040"/>
    </source>
</evidence>
<evidence type="ECO:0000313" key="6">
    <source>
        <dbReference type="EMBL" id="CCK84279.1"/>
    </source>
</evidence>
<dbReference type="Pfam" id="PF10040">
    <property type="entry name" value="CRISPR_Cas6"/>
    <property type="match status" value="1"/>
</dbReference>
<dbReference type="EMBL" id="CALZ01000128">
    <property type="protein sequence ID" value="CCK84279.1"/>
    <property type="molecule type" value="Genomic_DNA"/>
</dbReference>
<keyword evidence="4" id="KW-0051">Antiviral defense</keyword>
<feature type="domain" description="CRISPR-associated protein Cas6 C-terminal" evidence="5">
    <location>
        <begin position="131"/>
        <end position="247"/>
    </location>
</feature>
<dbReference type="InterPro" id="IPR010156">
    <property type="entry name" value="CRISPR-assoc_prot_Cas6"/>
</dbReference>
<dbReference type="GO" id="GO:0004519">
    <property type="term" value="F:endonuclease activity"/>
    <property type="evidence" value="ECO:0007669"/>
    <property type="project" value="UniProtKB-KW"/>
</dbReference>
<evidence type="ECO:0000256" key="1">
    <source>
        <dbReference type="ARBA" id="ARBA00022722"/>
    </source>
</evidence>
<dbReference type="GO" id="GO:0016788">
    <property type="term" value="F:hydrolase activity, acting on ester bonds"/>
    <property type="evidence" value="ECO:0007669"/>
    <property type="project" value="InterPro"/>
</dbReference>